<proteinExistence type="inferred from homology"/>
<feature type="binding site" evidence="6">
    <location>
        <begin position="152"/>
        <end position="155"/>
    </location>
    <ligand>
        <name>FMN</name>
        <dbReference type="ChEBI" id="CHEBI:58210"/>
    </ligand>
</feature>
<evidence type="ECO:0000259" key="7">
    <source>
        <dbReference type="Pfam" id="PF02525"/>
    </source>
</evidence>
<dbReference type="Gene3D" id="3.40.50.360">
    <property type="match status" value="1"/>
</dbReference>
<keyword evidence="9" id="KW-1185">Reference proteome</keyword>
<feature type="domain" description="Flavodoxin-like fold" evidence="7">
    <location>
        <begin position="14"/>
        <end position="204"/>
    </location>
</feature>
<dbReference type="GO" id="GO:0016655">
    <property type="term" value="F:oxidoreductase activity, acting on NAD(P)H, quinone or similar compound as acceptor"/>
    <property type="evidence" value="ECO:0007669"/>
    <property type="project" value="InterPro"/>
</dbReference>
<dbReference type="GO" id="GO:0016652">
    <property type="term" value="F:oxidoreductase activity, acting on NAD(P)H as acceptor"/>
    <property type="evidence" value="ECO:0007669"/>
    <property type="project" value="UniProtKB-UniRule"/>
</dbReference>
<evidence type="ECO:0000256" key="1">
    <source>
        <dbReference type="ARBA" id="ARBA00022630"/>
    </source>
</evidence>
<gene>
    <name evidence="6 8" type="primary">azoR</name>
    <name evidence="8" type="ORF">MgSA37_00563</name>
</gene>
<dbReference type="InterPro" id="IPR003680">
    <property type="entry name" value="Flavodoxin_fold"/>
</dbReference>
<dbReference type="EC" id="1.6.5.-" evidence="6"/>
<comment type="subunit">
    <text evidence="6">Homodimer.</text>
</comment>
<comment type="caution">
    <text evidence="6">Lacks conserved residue(s) required for the propagation of feature annotation.</text>
</comment>
<evidence type="ECO:0000313" key="9">
    <source>
        <dbReference type="Proteomes" id="UP000218263"/>
    </source>
</evidence>
<dbReference type="EC" id="1.7.1.17" evidence="6"/>
<reference evidence="8 9" key="1">
    <citation type="submission" date="2015-12" db="EMBL/GenBank/DDBJ databases">
        <title>Genome sequence of Mucilaginibacter gotjawali.</title>
        <authorList>
            <person name="Lee J.S."/>
            <person name="Lee K.C."/>
            <person name="Kim K.K."/>
            <person name="Lee B.W."/>
        </authorList>
    </citation>
    <scope>NUCLEOTIDE SEQUENCE [LARGE SCALE GENOMIC DNA]</scope>
    <source>
        <strain evidence="8 9">SA3-7</strain>
    </source>
</reference>
<dbReference type="GO" id="GO:0009055">
    <property type="term" value="F:electron transfer activity"/>
    <property type="evidence" value="ECO:0007669"/>
    <property type="project" value="UniProtKB-UniRule"/>
</dbReference>
<dbReference type="HAMAP" id="MF_01216">
    <property type="entry name" value="Azoreductase_type1"/>
    <property type="match status" value="1"/>
</dbReference>
<dbReference type="PANTHER" id="PTHR43741:SF2">
    <property type="entry name" value="FMN-DEPENDENT NADH:QUINONE OXIDOREDUCTASE"/>
    <property type="match status" value="1"/>
</dbReference>
<comment type="cofactor">
    <cofactor evidence="6">
        <name>FMN</name>
        <dbReference type="ChEBI" id="CHEBI:58210"/>
    </cofactor>
    <text evidence="6">Binds 1 FMN per subunit.</text>
</comment>
<name>A0A125T249_9SPHI</name>
<comment type="function">
    <text evidence="6">Also exhibits azoreductase activity. Catalyzes the reductive cleavage of the azo bond in aromatic azo compounds to the corresponding amines.</text>
</comment>
<protein>
    <recommendedName>
        <fullName evidence="6">FMN dependent NADH:quinone oxidoreductase</fullName>
        <ecNumber evidence="6">1.6.5.-</ecNumber>
    </recommendedName>
    <alternativeName>
        <fullName evidence="6">Azo-dye reductase</fullName>
    </alternativeName>
    <alternativeName>
        <fullName evidence="6">FMN-dependent NADH-azo compound oxidoreductase</fullName>
    </alternativeName>
    <alternativeName>
        <fullName evidence="6">FMN-dependent NADH-azoreductase</fullName>
        <ecNumber evidence="6">1.7.1.17</ecNumber>
    </alternativeName>
</protein>
<dbReference type="SUPFAM" id="SSF52218">
    <property type="entry name" value="Flavoproteins"/>
    <property type="match status" value="1"/>
</dbReference>
<keyword evidence="3 6" id="KW-0560">Oxidoreductase</keyword>
<sequence length="212" mass="23413">MYIALPKQNLKTMKKILHIISSPRGAASLSIKLGNAIIEKIKAEYPGSTVVERNLVTEHFPQLEEAHIASFFTPAENRTAASIEAARHSDEAIQEIEEADILVIGAPLYNFSIHSSLKAWIDHIVRAGITFKYDENGAHGMIKGKKVYIALSSGGIYSEGPWKPFDYVEPYLKHILSFIGLKDITTFRVEGTNIPGVKETALENGISSIHLN</sequence>
<comment type="catalytic activity">
    <reaction evidence="6">
        <text>2 a quinone + NADH + H(+) = 2 a 1,4-benzosemiquinone + NAD(+)</text>
        <dbReference type="Rhea" id="RHEA:65952"/>
        <dbReference type="ChEBI" id="CHEBI:15378"/>
        <dbReference type="ChEBI" id="CHEBI:57540"/>
        <dbReference type="ChEBI" id="CHEBI:57945"/>
        <dbReference type="ChEBI" id="CHEBI:132124"/>
        <dbReference type="ChEBI" id="CHEBI:134225"/>
    </reaction>
</comment>
<feature type="binding site" evidence="6">
    <location>
        <position position="22"/>
    </location>
    <ligand>
        <name>FMN</name>
        <dbReference type="ChEBI" id="CHEBI:58210"/>
    </ligand>
</feature>
<evidence type="ECO:0000256" key="2">
    <source>
        <dbReference type="ARBA" id="ARBA00022643"/>
    </source>
</evidence>
<dbReference type="Proteomes" id="UP000218263">
    <property type="component" value="Chromosome"/>
</dbReference>
<feature type="binding site" evidence="6">
    <location>
        <begin position="28"/>
        <end position="30"/>
    </location>
    <ligand>
        <name>FMN</name>
        <dbReference type="ChEBI" id="CHEBI:58210"/>
    </ligand>
</feature>
<evidence type="ECO:0000256" key="5">
    <source>
        <dbReference type="ARBA" id="ARBA00048542"/>
    </source>
</evidence>
<evidence type="ECO:0000256" key="4">
    <source>
        <dbReference type="ARBA" id="ARBA00023027"/>
    </source>
</evidence>
<comment type="function">
    <text evidence="6">Quinone reductase that provides resistance to thiol-specific stress caused by electrophilic quinones.</text>
</comment>
<comment type="similarity">
    <text evidence="6">Belongs to the azoreductase type 1 family.</text>
</comment>
<evidence type="ECO:0000256" key="6">
    <source>
        <dbReference type="HAMAP-Rule" id="MF_01216"/>
    </source>
</evidence>
<keyword evidence="2 6" id="KW-0288">FMN</keyword>
<keyword evidence="1 6" id="KW-0285">Flavoprotein</keyword>
<dbReference type="Pfam" id="PF02525">
    <property type="entry name" value="Flavodoxin_2"/>
    <property type="match status" value="1"/>
</dbReference>
<dbReference type="InterPro" id="IPR050104">
    <property type="entry name" value="FMN-dep_NADH:Q_OxRdtase_AzoR1"/>
</dbReference>
<dbReference type="AlphaFoldDB" id="A0A125T249"/>
<dbReference type="InterPro" id="IPR029039">
    <property type="entry name" value="Flavoprotein-like_sf"/>
</dbReference>
<organism evidence="8 9">
    <name type="scientific">Mucilaginibacter gotjawali</name>
    <dbReference type="NCBI Taxonomy" id="1550579"/>
    <lineage>
        <taxon>Bacteria</taxon>
        <taxon>Pseudomonadati</taxon>
        <taxon>Bacteroidota</taxon>
        <taxon>Sphingobacteriia</taxon>
        <taxon>Sphingobacteriales</taxon>
        <taxon>Sphingobacteriaceae</taxon>
        <taxon>Mucilaginibacter</taxon>
    </lineage>
</organism>
<dbReference type="KEGG" id="mgot:MgSA37_00563"/>
<dbReference type="InterPro" id="IPR023048">
    <property type="entry name" value="NADH:quinone_OxRdtase_FMN_depd"/>
</dbReference>
<comment type="catalytic activity">
    <reaction evidence="5">
        <text>N,N-dimethyl-1,4-phenylenediamine + anthranilate + 2 NAD(+) = 2-(4-dimethylaminophenyl)diazenylbenzoate + 2 NADH + 2 H(+)</text>
        <dbReference type="Rhea" id="RHEA:55872"/>
        <dbReference type="ChEBI" id="CHEBI:15378"/>
        <dbReference type="ChEBI" id="CHEBI:15783"/>
        <dbReference type="ChEBI" id="CHEBI:16567"/>
        <dbReference type="ChEBI" id="CHEBI:57540"/>
        <dbReference type="ChEBI" id="CHEBI:57945"/>
        <dbReference type="ChEBI" id="CHEBI:71579"/>
        <dbReference type="EC" id="1.7.1.17"/>
    </reaction>
    <physiologicalReaction direction="right-to-left" evidence="5">
        <dbReference type="Rhea" id="RHEA:55874"/>
    </physiologicalReaction>
</comment>
<dbReference type="EMBL" id="AP017313">
    <property type="protein sequence ID" value="BAU52406.1"/>
    <property type="molecule type" value="Genomic_DNA"/>
</dbReference>
<dbReference type="GO" id="GO:0010181">
    <property type="term" value="F:FMN binding"/>
    <property type="evidence" value="ECO:0007669"/>
    <property type="project" value="UniProtKB-UniRule"/>
</dbReference>
<dbReference type="PANTHER" id="PTHR43741">
    <property type="entry name" value="FMN-DEPENDENT NADH-AZOREDUCTASE 1"/>
    <property type="match status" value="1"/>
</dbReference>
<evidence type="ECO:0000313" key="8">
    <source>
        <dbReference type="EMBL" id="BAU52406.1"/>
    </source>
</evidence>
<accession>A0A125T249</accession>
<evidence type="ECO:0000256" key="3">
    <source>
        <dbReference type="ARBA" id="ARBA00023002"/>
    </source>
</evidence>
<keyword evidence="4 6" id="KW-0520">NAD</keyword>